<dbReference type="InterPro" id="IPR013762">
    <property type="entry name" value="Integrase-like_cat_sf"/>
</dbReference>
<dbReference type="PANTHER" id="PTHR30349">
    <property type="entry name" value="PHAGE INTEGRASE-RELATED"/>
    <property type="match status" value="1"/>
</dbReference>
<keyword evidence="1" id="KW-0229">DNA integration</keyword>
<dbReference type="SUPFAM" id="SSF56349">
    <property type="entry name" value="DNA breaking-rejoining enzymes"/>
    <property type="match status" value="1"/>
</dbReference>
<dbReference type="PROSITE" id="PS51898">
    <property type="entry name" value="TYR_RECOMBINASE"/>
    <property type="match status" value="1"/>
</dbReference>
<evidence type="ECO:0000256" key="3">
    <source>
        <dbReference type="ARBA" id="ARBA00023172"/>
    </source>
</evidence>
<sequence length="352" mass="38882">MIEGRRFSGMAASKTLAQQALAGLIADATRGGIADPSTVTVTEYLTQWLEGRKTSRAYRTHEVQERALRLYIRPAIGEKRLQKLSPADLRALFDSLNKKDLGAASQRQVHQLLLTSLKHALQLEIVTRNVAEIVRPNPPRKRESEELAAFTPNEAASFLAACRADPHGAWFEFALGTGMRRGEVCGLKWADLNLKAKTVAVRETISDTGGTIRISAPKTVNSRRTVHLSGETLELLSRHRERQAMTAEAIEGWADSGRIFTNLHGGTLRPNNLRRDMTRLCEAAGVRFLPIHGLRHTYASLSLQRGIPVEVVSKQLGHSTVAFTLSQYRTVYQGEREGWALGLGDMLEGKTG</sequence>
<dbReference type="InterPro" id="IPR002104">
    <property type="entry name" value="Integrase_catalytic"/>
</dbReference>
<evidence type="ECO:0000313" key="7">
    <source>
        <dbReference type="EMBL" id="UWX62735.1"/>
    </source>
</evidence>
<evidence type="ECO:0000256" key="2">
    <source>
        <dbReference type="ARBA" id="ARBA00023125"/>
    </source>
</evidence>
<dbReference type="Pfam" id="PF14659">
    <property type="entry name" value="Phage_int_SAM_3"/>
    <property type="match status" value="1"/>
</dbReference>
<dbReference type="InterPro" id="IPR010998">
    <property type="entry name" value="Integrase_recombinase_N"/>
</dbReference>
<dbReference type="PROSITE" id="PS51900">
    <property type="entry name" value="CB"/>
    <property type="match status" value="1"/>
</dbReference>
<dbReference type="Pfam" id="PF00589">
    <property type="entry name" value="Phage_integrase"/>
    <property type="match status" value="1"/>
</dbReference>
<feature type="domain" description="Core-binding (CB)" evidence="6">
    <location>
        <begin position="39"/>
        <end position="121"/>
    </location>
</feature>
<accession>A0ABY5YCF5</accession>
<dbReference type="Gene3D" id="1.10.150.130">
    <property type="match status" value="1"/>
</dbReference>
<dbReference type="Proteomes" id="UP001060261">
    <property type="component" value="Chromosome"/>
</dbReference>
<dbReference type="PANTHER" id="PTHR30349:SF91">
    <property type="entry name" value="INTA PROTEIN"/>
    <property type="match status" value="1"/>
</dbReference>
<name>A0ABY5YCF5_9DEIO</name>
<evidence type="ECO:0000256" key="1">
    <source>
        <dbReference type="ARBA" id="ARBA00022908"/>
    </source>
</evidence>
<dbReference type="InterPro" id="IPR011010">
    <property type="entry name" value="DNA_brk_join_enz"/>
</dbReference>
<keyword evidence="2 4" id="KW-0238">DNA-binding</keyword>
<dbReference type="EMBL" id="CP104213">
    <property type="protein sequence ID" value="UWX62735.1"/>
    <property type="molecule type" value="Genomic_DNA"/>
</dbReference>
<keyword evidence="3" id="KW-0233">DNA recombination</keyword>
<dbReference type="Gene3D" id="1.10.443.10">
    <property type="entry name" value="Intergrase catalytic core"/>
    <property type="match status" value="1"/>
</dbReference>
<gene>
    <name evidence="7" type="ORF">N0D28_08110</name>
</gene>
<evidence type="ECO:0000256" key="4">
    <source>
        <dbReference type="PROSITE-ProRule" id="PRU01248"/>
    </source>
</evidence>
<dbReference type="RefSeq" id="WP_260559030.1">
    <property type="nucleotide sequence ID" value="NZ_BAABEC010000059.1"/>
</dbReference>
<dbReference type="InterPro" id="IPR004107">
    <property type="entry name" value="Integrase_SAM-like_N"/>
</dbReference>
<evidence type="ECO:0000259" key="5">
    <source>
        <dbReference type="PROSITE" id="PS51898"/>
    </source>
</evidence>
<protein>
    <submittedName>
        <fullName evidence="7">Site-specific integrase</fullName>
    </submittedName>
</protein>
<dbReference type="InterPro" id="IPR044068">
    <property type="entry name" value="CB"/>
</dbReference>
<proteinExistence type="predicted"/>
<reference evidence="7" key="1">
    <citation type="submission" date="2022-09" db="EMBL/GenBank/DDBJ databases">
        <title>genome sequence of Deinococcus rubellus.</title>
        <authorList>
            <person name="Srinivasan S."/>
        </authorList>
    </citation>
    <scope>NUCLEOTIDE SEQUENCE</scope>
    <source>
        <strain evidence="7">Ant6</strain>
    </source>
</reference>
<organism evidence="7 8">
    <name type="scientific">Deinococcus rubellus</name>
    <dbReference type="NCBI Taxonomy" id="1889240"/>
    <lineage>
        <taxon>Bacteria</taxon>
        <taxon>Thermotogati</taxon>
        <taxon>Deinococcota</taxon>
        <taxon>Deinococci</taxon>
        <taxon>Deinococcales</taxon>
        <taxon>Deinococcaceae</taxon>
        <taxon>Deinococcus</taxon>
    </lineage>
</organism>
<dbReference type="InterPro" id="IPR050090">
    <property type="entry name" value="Tyrosine_recombinase_XerCD"/>
</dbReference>
<keyword evidence="8" id="KW-1185">Reference proteome</keyword>
<evidence type="ECO:0000313" key="8">
    <source>
        <dbReference type="Proteomes" id="UP001060261"/>
    </source>
</evidence>
<dbReference type="CDD" id="cd01189">
    <property type="entry name" value="INT_ICEBs1_C_like"/>
    <property type="match status" value="1"/>
</dbReference>
<evidence type="ECO:0000259" key="6">
    <source>
        <dbReference type="PROSITE" id="PS51900"/>
    </source>
</evidence>
<feature type="domain" description="Tyr recombinase" evidence="5">
    <location>
        <begin position="145"/>
        <end position="341"/>
    </location>
</feature>